<reference evidence="3" key="1">
    <citation type="journal article" date="2019" name="Int. J. Syst. Evol. Microbiol.">
        <title>The Global Catalogue of Microorganisms (GCM) 10K type strain sequencing project: providing services to taxonomists for standard genome sequencing and annotation.</title>
        <authorList>
            <consortium name="The Broad Institute Genomics Platform"/>
            <consortium name="The Broad Institute Genome Sequencing Center for Infectious Disease"/>
            <person name="Wu L."/>
            <person name="Ma J."/>
        </authorList>
    </citation>
    <scope>NUCLEOTIDE SEQUENCE [LARGE SCALE GENOMIC DNA]</scope>
    <source>
        <strain evidence="3">JCM 10696</strain>
    </source>
</reference>
<keyword evidence="3" id="KW-1185">Reference proteome</keyword>
<keyword evidence="1" id="KW-1133">Transmembrane helix</keyword>
<sequence length="152" mass="16404">MRRPSFGSIDGMNDKLPFGPAPWRRSLYILLSAPLDVVSLLDGGRLRQRLGGRLLGGEVPTRRLRGLLALPFDLAATLVVLYGWSIVPMNLAYPLRPLIGFDGSLENAWGGPTLLGAWAVHALGGLVFLFLMPWVVAGFVSVQRRILGASAG</sequence>
<evidence type="ECO:0000313" key="3">
    <source>
        <dbReference type="Proteomes" id="UP001500665"/>
    </source>
</evidence>
<feature type="transmembrane region" description="Helical" evidence="1">
    <location>
        <begin position="118"/>
        <end position="140"/>
    </location>
</feature>
<protein>
    <recommendedName>
        <fullName evidence="4">RDD family protein</fullName>
    </recommendedName>
</protein>
<gene>
    <name evidence="2" type="ORF">GCM10009550_47450</name>
</gene>
<feature type="transmembrane region" description="Helical" evidence="1">
    <location>
        <begin position="67"/>
        <end position="87"/>
    </location>
</feature>
<proteinExistence type="predicted"/>
<dbReference type="Proteomes" id="UP001500665">
    <property type="component" value="Unassembled WGS sequence"/>
</dbReference>
<evidence type="ECO:0000256" key="1">
    <source>
        <dbReference type="SAM" id="Phobius"/>
    </source>
</evidence>
<dbReference type="EMBL" id="BAAAHH010000021">
    <property type="protein sequence ID" value="GAA0958652.1"/>
    <property type="molecule type" value="Genomic_DNA"/>
</dbReference>
<comment type="caution">
    <text evidence="2">The sequence shown here is derived from an EMBL/GenBank/DDBJ whole genome shotgun (WGS) entry which is preliminary data.</text>
</comment>
<name>A0ABP4C1Y1_9ACTN</name>
<keyword evidence="1" id="KW-0812">Transmembrane</keyword>
<organism evidence="2 3">
    <name type="scientific">Actinocorallia libanotica</name>
    <dbReference type="NCBI Taxonomy" id="46162"/>
    <lineage>
        <taxon>Bacteria</taxon>
        <taxon>Bacillati</taxon>
        <taxon>Actinomycetota</taxon>
        <taxon>Actinomycetes</taxon>
        <taxon>Streptosporangiales</taxon>
        <taxon>Thermomonosporaceae</taxon>
        <taxon>Actinocorallia</taxon>
    </lineage>
</organism>
<evidence type="ECO:0000313" key="2">
    <source>
        <dbReference type="EMBL" id="GAA0958652.1"/>
    </source>
</evidence>
<accession>A0ABP4C1Y1</accession>
<evidence type="ECO:0008006" key="4">
    <source>
        <dbReference type="Google" id="ProtNLM"/>
    </source>
</evidence>
<keyword evidence="1" id="KW-0472">Membrane</keyword>